<evidence type="ECO:0000256" key="15">
    <source>
        <dbReference type="SAM" id="Coils"/>
    </source>
</evidence>
<reference evidence="18" key="3">
    <citation type="submission" date="2025-09" db="UniProtKB">
        <authorList>
            <consortium name="Ensembl"/>
        </authorList>
    </citation>
    <scope>IDENTIFICATION</scope>
</reference>
<keyword evidence="2" id="KW-0963">Cytoplasm</keyword>
<proteinExistence type="inferred from homology"/>
<keyword evidence="7 14" id="KW-0067">ATP-binding</keyword>
<gene>
    <name evidence="18" type="primary">KIF2A</name>
</gene>
<evidence type="ECO:0000256" key="3">
    <source>
        <dbReference type="ARBA" id="ARBA00022618"/>
    </source>
</evidence>
<keyword evidence="5 14" id="KW-0547">Nucleotide-binding</keyword>
<evidence type="ECO:0000256" key="16">
    <source>
        <dbReference type="SAM" id="MobiDB-lite"/>
    </source>
</evidence>
<reference evidence="18" key="1">
    <citation type="submission" date="2018-05" db="EMBL/GenBank/DDBJ databases">
        <authorList>
            <person name="Datahose"/>
        </authorList>
    </citation>
    <scope>NUCLEOTIDE SEQUENCE</scope>
</reference>
<name>A0AAX7VTA1_ASTCA</name>
<comment type="caution">
    <text evidence="13">Lacks conserved residue(s) required for the propagation of feature annotation.</text>
</comment>
<dbReference type="Ensembl" id="ENSACLT00000082062.1">
    <property type="protein sequence ID" value="ENSACLP00000084352.1"/>
    <property type="gene ID" value="ENSACLG00000025094.2"/>
</dbReference>
<dbReference type="PANTHER" id="PTHR47971:SF8">
    <property type="entry name" value="KINESIN-LIKE PROTEIN"/>
    <property type="match status" value="1"/>
</dbReference>
<dbReference type="InterPro" id="IPR054473">
    <property type="entry name" value="KIF2A-like_N"/>
</dbReference>
<evidence type="ECO:0000256" key="5">
    <source>
        <dbReference type="ARBA" id="ARBA00022741"/>
    </source>
</evidence>
<feature type="region of interest" description="Disordered" evidence="16">
    <location>
        <begin position="67"/>
        <end position="116"/>
    </location>
</feature>
<evidence type="ECO:0000256" key="11">
    <source>
        <dbReference type="ARBA" id="ARBA00023306"/>
    </source>
</evidence>
<dbReference type="InterPro" id="IPR019821">
    <property type="entry name" value="Kinesin_motor_CS"/>
</dbReference>
<dbReference type="Pfam" id="PF22923">
    <property type="entry name" value="KIF2A-like_1st"/>
    <property type="match status" value="1"/>
</dbReference>
<keyword evidence="11" id="KW-0131">Cell cycle</keyword>
<keyword evidence="3" id="KW-0132">Cell division</keyword>
<protein>
    <recommendedName>
        <fullName evidence="14">Kinesin-like protein</fullName>
    </recommendedName>
</protein>
<evidence type="ECO:0000256" key="13">
    <source>
        <dbReference type="PROSITE-ProRule" id="PRU00283"/>
    </source>
</evidence>
<reference evidence="18" key="2">
    <citation type="submission" date="2025-08" db="UniProtKB">
        <authorList>
            <consortium name="Ensembl"/>
        </authorList>
    </citation>
    <scope>IDENTIFICATION</scope>
</reference>
<comment type="subcellular location">
    <subcellularLocation>
        <location evidence="1">Cytoplasm</location>
        <location evidence="1">Cytoskeleton</location>
    </subcellularLocation>
</comment>
<evidence type="ECO:0000256" key="9">
    <source>
        <dbReference type="ARBA" id="ARBA00023175"/>
    </source>
</evidence>
<dbReference type="GO" id="GO:0007019">
    <property type="term" value="P:microtubule depolymerization"/>
    <property type="evidence" value="ECO:0007669"/>
    <property type="project" value="UniProtKB-ARBA"/>
</dbReference>
<evidence type="ECO:0000313" key="18">
    <source>
        <dbReference type="Ensembl" id="ENSACLP00000084352.1"/>
    </source>
</evidence>
<evidence type="ECO:0000256" key="7">
    <source>
        <dbReference type="ARBA" id="ARBA00022840"/>
    </source>
</evidence>
<dbReference type="PROSITE" id="PS00411">
    <property type="entry name" value="KINESIN_MOTOR_1"/>
    <property type="match status" value="1"/>
</dbReference>
<evidence type="ECO:0000256" key="6">
    <source>
        <dbReference type="ARBA" id="ARBA00022776"/>
    </source>
</evidence>
<dbReference type="SMART" id="SM00129">
    <property type="entry name" value="KISc"/>
    <property type="match status" value="1"/>
</dbReference>
<dbReference type="InterPro" id="IPR027640">
    <property type="entry name" value="Kinesin-like_fam"/>
</dbReference>
<evidence type="ECO:0000256" key="4">
    <source>
        <dbReference type="ARBA" id="ARBA00022701"/>
    </source>
</evidence>
<keyword evidence="8 15" id="KW-0175">Coiled coil</keyword>
<dbReference type="SUPFAM" id="SSF52540">
    <property type="entry name" value="P-loop containing nucleoside triphosphate hydrolases"/>
    <property type="match status" value="1"/>
</dbReference>
<evidence type="ECO:0000256" key="10">
    <source>
        <dbReference type="ARBA" id="ARBA00023212"/>
    </source>
</evidence>
<dbReference type="CDD" id="cd01367">
    <property type="entry name" value="KISc_KIF2_like"/>
    <property type="match status" value="1"/>
</dbReference>
<dbReference type="Proteomes" id="UP000265100">
    <property type="component" value="Chromosome 7"/>
</dbReference>
<dbReference type="PROSITE" id="PS50067">
    <property type="entry name" value="KINESIN_MOTOR_2"/>
    <property type="match status" value="1"/>
</dbReference>
<keyword evidence="19" id="KW-1185">Reference proteome</keyword>
<dbReference type="InterPro" id="IPR027417">
    <property type="entry name" value="P-loop_NTPase"/>
</dbReference>
<dbReference type="GO" id="GO:0005874">
    <property type="term" value="C:microtubule"/>
    <property type="evidence" value="ECO:0007669"/>
    <property type="project" value="UniProtKB-KW"/>
</dbReference>
<dbReference type="InterPro" id="IPR001752">
    <property type="entry name" value="Kinesin_motor_dom"/>
</dbReference>
<dbReference type="Gene3D" id="3.40.850.10">
    <property type="entry name" value="Kinesin motor domain"/>
    <property type="match status" value="1"/>
</dbReference>
<dbReference type="AlphaFoldDB" id="A0AAX7VTA1"/>
<evidence type="ECO:0000259" key="17">
    <source>
        <dbReference type="PROSITE" id="PS50067"/>
    </source>
</evidence>
<keyword evidence="10" id="KW-0206">Cytoskeleton</keyword>
<accession>A0AAX7VTA1</accession>
<organism evidence="18 19">
    <name type="scientific">Astatotilapia calliptera</name>
    <name type="common">Eastern happy</name>
    <name type="synonym">Chromis callipterus</name>
    <dbReference type="NCBI Taxonomy" id="8154"/>
    <lineage>
        <taxon>Eukaryota</taxon>
        <taxon>Metazoa</taxon>
        <taxon>Chordata</taxon>
        <taxon>Craniata</taxon>
        <taxon>Vertebrata</taxon>
        <taxon>Euteleostomi</taxon>
        <taxon>Actinopterygii</taxon>
        <taxon>Neopterygii</taxon>
        <taxon>Teleostei</taxon>
        <taxon>Neoteleostei</taxon>
        <taxon>Acanthomorphata</taxon>
        <taxon>Ovalentaria</taxon>
        <taxon>Cichlomorphae</taxon>
        <taxon>Cichliformes</taxon>
        <taxon>Cichlidae</taxon>
        <taxon>African cichlids</taxon>
        <taxon>Pseudocrenilabrinae</taxon>
        <taxon>Haplochromini</taxon>
        <taxon>Astatotilapia</taxon>
    </lineage>
</organism>
<evidence type="ECO:0000256" key="2">
    <source>
        <dbReference type="ARBA" id="ARBA00022490"/>
    </source>
</evidence>
<dbReference type="GO" id="GO:0005524">
    <property type="term" value="F:ATP binding"/>
    <property type="evidence" value="ECO:0007669"/>
    <property type="project" value="UniProtKB-KW"/>
</dbReference>
<comment type="similarity">
    <text evidence="12">Belongs to the TRAFAC class myosin-kinesin ATPase superfamily. Kinesin family. KIN-13 subfamily.</text>
</comment>
<dbReference type="GeneTree" id="ENSGT00940000155570"/>
<dbReference type="GO" id="GO:0003777">
    <property type="term" value="F:microtubule motor activity"/>
    <property type="evidence" value="ECO:0007669"/>
    <property type="project" value="InterPro"/>
</dbReference>
<sequence>AMAGMFGKIFVGIYVEIKRSDGRIHQAMVTSLHEDNESVTVEWIENGDTKGKEIDLESVFALNPDVAPDEEIPQSPEAPVPPSNVAKTSKVPKTRRTTAIPKAENTPRENRARRKSNCVKEVEKLQEKREKRRLQQQELREKRAQEVDVNLPNYEIMCMIRDFRASLDYRPLTTNDLIEEHRICVCVRARPLNKKELSTKDLDVITIPSKDVVMVHEPKQKVDLTRYLENQTFRFDYAFDENSTNEMVYSRWLRPFLRGEWRLFDFDLRSLVLTMGGDFSGKNQDCSKGIYALSARDVFLMLKKPNYKKLDLQVFATFFEIYSGKVFDLLNRKAKLRVLEDGKQQVQVVGLQEREVKCTEDVLKLIEVGNSCRTSGQTSANAHSSRSHAVFQIILRRRGKMHGKFSLIDLAGNERGADTSSADRQTRLEGAEINKSLLALKECIRALGRNKPHTPFRASKLTQVLRDSFIGENSRTCMIATISPGMASCENTLNTLRYANRVKELTVDPAAAMMESHQGGHITQLEVLEAQWGVGSSPQRDDLKLLCEQNEEEVSPQLFTFHEAVSQLVEMEEQVLEDHRAVFQESIRCLEDEKVLLEMTEEVDYDVESYATQLEQILDQKIDILTELRDKVKSFRCTLQEEEQASKQITPKRPRAL</sequence>
<dbReference type="InterPro" id="IPR036961">
    <property type="entry name" value="Kinesin_motor_dom_sf"/>
</dbReference>
<evidence type="ECO:0000313" key="19">
    <source>
        <dbReference type="Proteomes" id="UP000265100"/>
    </source>
</evidence>
<dbReference type="PANTHER" id="PTHR47971">
    <property type="entry name" value="KINESIN-RELATED PROTEIN 6"/>
    <property type="match status" value="1"/>
</dbReference>
<dbReference type="Pfam" id="PF00225">
    <property type="entry name" value="Kinesin"/>
    <property type="match status" value="1"/>
</dbReference>
<evidence type="ECO:0000256" key="1">
    <source>
        <dbReference type="ARBA" id="ARBA00004245"/>
    </source>
</evidence>
<keyword evidence="6" id="KW-0498">Mitosis</keyword>
<keyword evidence="9 14" id="KW-0505">Motor protein</keyword>
<dbReference type="GO" id="GO:0007018">
    <property type="term" value="P:microtubule-based movement"/>
    <property type="evidence" value="ECO:0007669"/>
    <property type="project" value="InterPro"/>
</dbReference>
<dbReference type="GO" id="GO:0008017">
    <property type="term" value="F:microtubule binding"/>
    <property type="evidence" value="ECO:0007669"/>
    <property type="project" value="InterPro"/>
</dbReference>
<feature type="coiled-coil region" evidence="15">
    <location>
        <begin position="611"/>
        <end position="645"/>
    </location>
</feature>
<dbReference type="PRINTS" id="PR00380">
    <property type="entry name" value="KINESINHEAVY"/>
</dbReference>
<evidence type="ECO:0000256" key="12">
    <source>
        <dbReference type="ARBA" id="ARBA00061030"/>
    </source>
</evidence>
<evidence type="ECO:0000256" key="14">
    <source>
        <dbReference type="RuleBase" id="RU000394"/>
    </source>
</evidence>
<dbReference type="FunFam" id="3.40.850.10:FF:000012">
    <property type="entry name" value="Kinesin-like protein"/>
    <property type="match status" value="1"/>
</dbReference>
<dbReference type="GO" id="GO:0051301">
    <property type="term" value="P:cell division"/>
    <property type="evidence" value="ECO:0007669"/>
    <property type="project" value="UniProtKB-KW"/>
</dbReference>
<feature type="domain" description="Kinesin motor" evidence="17">
    <location>
        <begin position="182"/>
        <end position="505"/>
    </location>
</feature>
<keyword evidence="4 14" id="KW-0493">Microtubule</keyword>
<evidence type="ECO:0000256" key="8">
    <source>
        <dbReference type="ARBA" id="ARBA00023054"/>
    </source>
</evidence>